<evidence type="ECO:0000313" key="1">
    <source>
        <dbReference type="Proteomes" id="UP000504615"/>
    </source>
</evidence>
<dbReference type="Proteomes" id="UP000504615">
    <property type="component" value="Unplaced"/>
</dbReference>
<accession>A0A8N1S5V3</accession>
<gene>
    <name evidence="2" type="primary">LOC112552414</name>
</gene>
<keyword evidence="1" id="KW-1185">Reference proteome</keyword>
<dbReference type="GeneID" id="112552414"/>
<protein>
    <submittedName>
        <fullName evidence="2">LOW QUALITY PROTEIN: uncharacterized protein LOC112552414</fullName>
    </submittedName>
</protein>
<dbReference type="AlphaFoldDB" id="A0A8N1S5V3"/>
<sequence length="135" mass="15543">FWGDLKILSILDQQSAFTKFPCFLYLWDNRDRENHYVKVHWPATKSTEPGQKNIINKPLVEPSKIFLPPLHIKLGLMKQFVKALNKDGSYYAYLAKKFPAITDAKLKEGIFDDAIRTILRDGAFIVTMNVKEKAA</sequence>
<organism evidence="1 2">
    <name type="scientific">Pogonomyrmex barbatus</name>
    <name type="common">red harvester ant</name>
    <dbReference type="NCBI Taxonomy" id="144034"/>
    <lineage>
        <taxon>Eukaryota</taxon>
        <taxon>Metazoa</taxon>
        <taxon>Ecdysozoa</taxon>
        <taxon>Arthropoda</taxon>
        <taxon>Hexapoda</taxon>
        <taxon>Insecta</taxon>
        <taxon>Pterygota</taxon>
        <taxon>Neoptera</taxon>
        <taxon>Endopterygota</taxon>
        <taxon>Hymenoptera</taxon>
        <taxon>Apocrita</taxon>
        <taxon>Aculeata</taxon>
        <taxon>Formicoidea</taxon>
        <taxon>Formicidae</taxon>
        <taxon>Myrmicinae</taxon>
        <taxon>Pogonomyrmex</taxon>
    </lineage>
</organism>
<proteinExistence type="predicted"/>
<dbReference type="OrthoDB" id="7549893at2759"/>
<dbReference type="PANTHER" id="PTHR46114:SF1">
    <property type="entry name" value="ZAD DOMAIN-CONTAINING PROTEIN"/>
    <property type="match status" value="1"/>
</dbReference>
<dbReference type="PANTHER" id="PTHR46114">
    <property type="entry name" value="APPLE DOMAIN-CONTAINING PROTEIN"/>
    <property type="match status" value="1"/>
</dbReference>
<evidence type="ECO:0000313" key="2">
    <source>
        <dbReference type="RefSeq" id="XP_025073388.1"/>
    </source>
</evidence>
<reference evidence="2" key="1">
    <citation type="submission" date="2025-08" db="UniProtKB">
        <authorList>
            <consortium name="RefSeq"/>
        </authorList>
    </citation>
    <scope>IDENTIFICATION</scope>
</reference>
<dbReference type="RefSeq" id="XP_025073388.1">
    <property type="nucleotide sequence ID" value="XM_025217603.1"/>
</dbReference>
<name>A0A8N1S5V3_9HYME</name>
<feature type="non-terminal residue" evidence="2">
    <location>
        <position position="1"/>
    </location>
</feature>